<dbReference type="InterPro" id="IPR039497">
    <property type="entry name" value="CC144C-like_CC_dom"/>
</dbReference>
<evidence type="ECO:0000259" key="2">
    <source>
        <dbReference type="Pfam" id="PF14915"/>
    </source>
</evidence>
<dbReference type="Pfam" id="PF14915">
    <property type="entry name" value="CCDC144C"/>
    <property type="match status" value="2"/>
</dbReference>
<feature type="domain" description="CCDC144C-like coiled-coil" evidence="2">
    <location>
        <begin position="1"/>
        <end position="88"/>
    </location>
</feature>
<keyword evidence="4" id="KW-1185">Reference proteome</keyword>
<protein>
    <submittedName>
        <fullName evidence="3">Ankyrin repeat domain-containing protein 26</fullName>
    </submittedName>
</protein>
<proteinExistence type="predicted"/>
<dbReference type="PANTHER" id="PTHR24147:SF60">
    <property type="entry name" value="ANKYRIN REPEAT DOMAIN-CONTAINING PROTEIN 26-RELATED"/>
    <property type="match status" value="1"/>
</dbReference>
<evidence type="ECO:0000313" key="4">
    <source>
        <dbReference type="Proteomes" id="UP000299084"/>
    </source>
</evidence>
<evidence type="ECO:0000256" key="1">
    <source>
        <dbReference type="ARBA" id="ARBA00023054"/>
    </source>
</evidence>
<dbReference type="InterPro" id="IPR050657">
    <property type="entry name" value="Ankyrin_repeat_domain"/>
</dbReference>
<feature type="domain" description="CCDC144C-like coiled-coil" evidence="2">
    <location>
        <begin position="90"/>
        <end position="141"/>
    </location>
</feature>
<accession>A0A5N4CN83</accession>
<dbReference type="EMBL" id="JWIN03000021">
    <property type="protein sequence ID" value="KAB1260393.1"/>
    <property type="molecule type" value="Genomic_DNA"/>
</dbReference>
<comment type="caution">
    <text evidence="3">The sequence shown here is derived from an EMBL/GenBank/DDBJ whole genome shotgun (WGS) entry which is preliminary data.</text>
</comment>
<name>A0A5N4CN83_CAMDR</name>
<dbReference type="Proteomes" id="UP000299084">
    <property type="component" value="Unassembled WGS sequence"/>
</dbReference>
<dbReference type="PANTHER" id="PTHR24147">
    <property type="entry name" value="ANKYRIN REPEAT DOMAIN 36-RELATED"/>
    <property type="match status" value="1"/>
</dbReference>
<reference evidence="3 4" key="1">
    <citation type="journal article" date="2019" name="Mol. Ecol. Resour.">
        <title>Improving Illumina assemblies with Hi-C and long reads: an example with the North African dromedary.</title>
        <authorList>
            <person name="Elbers J.P."/>
            <person name="Rogers M.F."/>
            <person name="Perelman P.L."/>
            <person name="Proskuryakova A.A."/>
            <person name="Serdyukova N.A."/>
            <person name="Johnson W.E."/>
            <person name="Horin P."/>
            <person name="Corander J."/>
            <person name="Murphy D."/>
            <person name="Burger P.A."/>
        </authorList>
    </citation>
    <scope>NUCLEOTIDE SEQUENCE [LARGE SCALE GENOMIC DNA]</scope>
    <source>
        <strain evidence="3">Drom800</strain>
        <tissue evidence="3">Blood</tissue>
    </source>
</reference>
<keyword evidence="1" id="KW-0175">Coiled coil</keyword>
<organism evidence="3 4">
    <name type="scientific">Camelus dromedarius</name>
    <name type="common">Dromedary</name>
    <name type="synonym">Arabian camel</name>
    <dbReference type="NCBI Taxonomy" id="9838"/>
    <lineage>
        <taxon>Eukaryota</taxon>
        <taxon>Metazoa</taxon>
        <taxon>Chordata</taxon>
        <taxon>Craniata</taxon>
        <taxon>Vertebrata</taxon>
        <taxon>Euteleostomi</taxon>
        <taxon>Mammalia</taxon>
        <taxon>Eutheria</taxon>
        <taxon>Laurasiatheria</taxon>
        <taxon>Artiodactyla</taxon>
        <taxon>Tylopoda</taxon>
        <taxon>Camelidae</taxon>
        <taxon>Camelus</taxon>
    </lineage>
</organism>
<gene>
    <name evidence="3" type="ORF">Cadr_000024208</name>
</gene>
<evidence type="ECO:0000313" key="3">
    <source>
        <dbReference type="EMBL" id="KAB1260393.1"/>
    </source>
</evidence>
<sequence length="143" mass="16599">MDFELSDPKDNSEVLPQQIPEAGSQFRDQEIELHPKRDALRPTTLVLECVCRDQGQAQCSNKETESLSQSKQGKVNQYIGKQAFLKERPFLDHMGKLEAMSKRVLMLEEGNKELINEYICLKDRLYQYETDRAEMEVSTQQEN</sequence>
<dbReference type="AlphaFoldDB" id="A0A5N4CN83"/>